<proteinExistence type="predicted"/>
<dbReference type="SUPFAM" id="SSF52540">
    <property type="entry name" value="P-loop containing nucleoside triphosphate hydrolases"/>
    <property type="match status" value="2"/>
</dbReference>
<dbReference type="Gene3D" id="3.40.50.300">
    <property type="entry name" value="P-loop containing nucleotide triphosphate hydrolases"/>
    <property type="match status" value="1"/>
</dbReference>
<name>A0ABY7GBE1_MYAAR</name>
<reference evidence="2" key="1">
    <citation type="submission" date="2022-11" db="EMBL/GenBank/DDBJ databases">
        <title>Centuries of genome instability and evolution in soft-shell clam transmissible cancer (bioRxiv).</title>
        <authorList>
            <person name="Hart S.F.M."/>
            <person name="Yonemitsu M.A."/>
            <person name="Giersch R.M."/>
            <person name="Beal B.F."/>
            <person name="Arriagada G."/>
            <person name="Davis B.W."/>
            <person name="Ostrander E.A."/>
            <person name="Goff S.P."/>
            <person name="Metzger M.J."/>
        </authorList>
    </citation>
    <scope>NUCLEOTIDE SEQUENCE</scope>
    <source>
        <strain evidence="2">MELC-2E11</strain>
        <tissue evidence="2">Siphon/mantle</tissue>
    </source>
</reference>
<dbReference type="InterPro" id="IPR000605">
    <property type="entry name" value="Helicase_SF3_ssDNA/RNA_vir"/>
</dbReference>
<evidence type="ECO:0000259" key="1">
    <source>
        <dbReference type="Pfam" id="PF00910"/>
    </source>
</evidence>
<keyword evidence="3" id="KW-1185">Reference proteome</keyword>
<sequence length="153" mass="16915">MEEIKYVRAGRHPRVAEKSRKNGDIIKLLKEIESLCQRSKQSEVILLVGDVGAGKSSLVNTVIRALTEQHLPRAKTGKGYIPTGTSSKFLEEYQREFGVGKLSRKFNASDPAMKVTKIVFVIDAQSCSLPKALIEGIQRAIQQHTADGQLKPL</sequence>
<feature type="domain" description="Helicase superfamily 3 single-stranded DNA/RNA virus" evidence="1">
    <location>
        <begin position="45"/>
        <end position="97"/>
    </location>
</feature>
<evidence type="ECO:0000313" key="3">
    <source>
        <dbReference type="Proteomes" id="UP001164746"/>
    </source>
</evidence>
<gene>
    <name evidence="2" type="ORF">MAR_033789</name>
</gene>
<evidence type="ECO:0000313" key="2">
    <source>
        <dbReference type="EMBL" id="WAR31247.1"/>
    </source>
</evidence>
<dbReference type="InterPro" id="IPR027417">
    <property type="entry name" value="P-loop_NTPase"/>
</dbReference>
<accession>A0ABY7GBE1</accession>
<protein>
    <recommendedName>
        <fullName evidence="1">Helicase superfamily 3 single-stranded DNA/RNA virus domain-containing protein</fullName>
    </recommendedName>
</protein>
<dbReference type="EMBL" id="CP111028">
    <property type="protein sequence ID" value="WAR31247.1"/>
    <property type="molecule type" value="Genomic_DNA"/>
</dbReference>
<dbReference type="Pfam" id="PF00910">
    <property type="entry name" value="RNA_helicase"/>
    <property type="match status" value="1"/>
</dbReference>
<dbReference type="Proteomes" id="UP001164746">
    <property type="component" value="Chromosome 17"/>
</dbReference>
<organism evidence="2 3">
    <name type="scientific">Mya arenaria</name>
    <name type="common">Soft-shell clam</name>
    <dbReference type="NCBI Taxonomy" id="6604"/>
    <lineage>
        <taxon>Eukaryota</taxon>
        <taxon>Metazoa</taxon>
        <taxon>Spiralia</taxon>
        <taxon>Lophotrochozoa</taxon>
        <taxon>Mollusca</taxon>
        <taxon>Bivalvia</taxon>
        <taxon>Autobranchia</taxon>
        <taxon>Heteroconchia</taxon>
        <taxon>Euheterodonta</taxon>
        <taxon>Imparidentia</taxon>
        <taxon>Neoheterodontei</taxon>
        <taxon>Myida</taxon>
        <taxon>Myoidea</taxon>
        <taxon>Myidae</taxon>
        <taxon>Mya</taxon>
    </lineage>
</organism>